<organism evidence="1 2">
    <name type="scientific">Rhodanobacter umsongensis</name>
    <dbReference type="NCBI Taxonomy" id="633153"/>
    <lineage>
        <taxon>Bacteria</taxon>
        <taxon>Pseudomonadati</taxon>
        <taxon>Pseudomonadota</taxon>
        <taxon>Gammaproteobacteria</taxon>
        <taxon>Lysobacterales</taxon>
        <taxon>Rhodanobacteraceae</taxon>
        <taxon>Rhodanobacter</taxon>
    </lineage>
</organism>
<proteinExistence type="predicted"/>
<dbReference type="EMBL" id="JBHSMK010000005">
    <property type="protein sequence ID" value="MFC5437223.1"/>
    <property type="molecule type" value="Genomic_DNA"/>
</dbReference>
<dbReference type="Proteomes" id="UP001596013">
    <property type="component" value="Unassembled WGS sequence"/>
</dbReference>
<gene>
    <name evidence="1" type="ORF">ACFPME_11690</name>
</gene>
<accession>A0ABW0JMC0</accession>
<protein>
    <submittedName>
        <fullName evidence="1">Uncharacterized protein</fullName>
    </submittedName>
</protein>
<comment type="caution">
    <text evidence="1">The sequence shown here is derived from an EMBL/GenBank/DDBJ whole genome shotgun (WGS) entry which is preliminary data.</text>
</comment>
<name>A0ABW0JMC0_9GAMM</name>
<sequence>DVSLAQEADDLFFGKPLLHVQSPSVGGLDSKPRCYSKEGGRRLREKMKEGLSELRKQRDIGDLILSPAAVLLVTTLLQELEDSSRATYWQEHLEMRLVAIDKCLLQMRLIARGDLSVD</sequence>
<dbReference type="RefSeq" id="WP_377305401.1">
    <property type="nucleotide sequence ID" value="NZ_JBHSMK010000005.1"/>
</dbReference>
<evidence type="ECO:0000313" key="1">
    <source>
        <dbReference type="EMBL" id="MFC5437223.1"/>
    </source>
</evidence>
<reference evidence="2" key="1">
    <citation type="journal article" date="2019" name="Int. J. Syst. Evol. Microbiol.">
        <title>The Global Catalogue of Microorganisms (GCM) 10K type strain sequencing project: providing services to taxonomists for standard genome sequencing and annotation.</title>
        <authorList>
            <consortium name="The Broad Institute Genomics Platform"/>
            <consortium name="The Broad Institute Genome Sequencing Center for Infectious Disease"/>
            <person name="Wu L."/>
            <person name="Ma J."/>
        </authorList>
    </citation>
    <scope>NUCLEOTIDE SEQUENCE [LARGE SCALE GENOMIC DNA]</scope>
    <source>
        <strain evidence="2">JCM 17130</strain>
    </source>
</reference>
<evidence type="ECO:0000313" key="2">
    <source>
        <dbReference type="Proteomes" id="UP001596013"/>
    </source>
</evidence>
<feature type="non-terminal residue" evidence="1">
    <location>
        <position position="1"/>
    </location>
</feature>
<keyword evidence="2" id="KW-1185">Reference proteome</keyword>